<dbReference type="EMBL" id="CATNWA010010777">
    <property type="protein sequence ID" value="CAI9560615.1"/>
    <property type="molecule type" value="Genomic_DNA"/>
</dbReference>
<keyword evidence="2" id="KW-1185">Reference proteome</keyword>
<comment type="caution">
    <text evidence="1">The sequence shown here is derived from an EMBL/GenBank/DDBJ whole genome shotgun (WGS) entry which is preliminary data.</text>
</comment>
<gene>
    <name evidence="1" type="ORF">SPARVUS_LOCUS5288920</name>
</gene>
<proteinExistence type="predicted"/>
<name>A0ABN9CKE6_9NEOB</name>
<sequence>MHSPKKKKKKKHKQTSLAIHTELSMCRRNTGLVSSAWTFEQEEGQRNQDQITFYTMQRTKPLGSTVSNILYCI</sequence>
<evidence type="ECO:0000313" key="2">
    <source>
        <dbReference type="Proteomes" id="UP001162483"/>
    </source>
</evidence>
<dbReference type="Proteomes" id="UP001162483">
    <property type="component" value="Unassembled WGS sequence"/>
</dbReference>
<reference evidence="1" key="1">
    <citation type="submission" date="2023-05" db="EMBL/GenBank/DDBJ databases">
        <authorList>
            <person name="Stuckert A."/>
        </authorList>
    </citation>
    <scope>NUCLEOTIDE SEQUENCE</scope>
</reference>
<evidence type="ECO:0000313" key="1">
    <source>
        <dbReference type="EMBL" id="CAI9560615.1"/>
    </source>
</evidence>
<organism evidence="1 2">
    <name type="scientific">Staurois parvus</name>
    <dbReference type="NCBI Taxonomy" id="386267"/>
    <lineage>
        <taxon>Eukaryota</taxon>
        <taxon>Metazoa</taxon>
        <taxon>Chordata</taxon>
        <taxon>Craniata</taxon>
        <taxon>Vertebrata</taxon>
        <taxon>Euteleostomi</taxon>
        <taxon>Amphibia</taxon>
        <taxon>Batrachia</taxon>
        <taxon>Anura</taxon>
        <taxon>Neobatrachia</taxon>
        <taxon>Ranoidea</taxon>
        <taxon>Ranidae</taxon>
        <taxon>Staurois</taxon>
    </lineage>
</organism>
<protein>
    <submittedName>
        <fullName evidence="1">Uncharacterized protein</fullName>
    </submittedName>
</protein>
<accession>A0ABN9CKE6</accession>